<comment type="caution">
    <text evidence="9">The sequence shown here is derived from an EMBL/GenBank/DDBJ whole genome shotgun (WGS) entry which is preliminary data.</text>
</comment>
<dbReference type="InterPro" id="IPR020094">
    <property type="entry name" value="TruA/RsuA/RluB/E/F_N"/>
</dbReference>
<dbReference type="NCBIfam" id="TIGR00071">
    <property type="entry name" value="hisT_truA"/>
    <property type="match status" value="1"/>
</dbReference>
<dbReference type="GO" id="GO:0031119">
    <property type="term" value="P:tRNA pseudouridine synthesis"/>
    <property type="evidence" value="ECO:0007669"/>
    <property type="project" value="InterPro"/>
</dbReference>
<dbReference type="Gene3D" id="3.30.70.580">
    <property type="entry name" value="Pseudouridine synthase I, catalytic domain, N-terminal subdomain"/>
    <property type="match status" value="1"/>
</dbReference>
<protein>
    <recommendedName>
        <fullName evidence="8">Pseudouridine synthase I TruA alpha/beta domain-containing protein</fullName>
    </recommendedName>
</protein>
<keyword evidence="10" id="KW-1185">Reference proteome</keyword>
<evidence type="ECO:0000256" key="4">
    <source>
        <dbReference type="ARBA" id="ARBA00036943"/>
    </source>
</evidence>
<evidence type="ECO:0000256" key="2">
    <source>
        <dbReference type="ARBA" id="ARBA00022694"/>
    </source>
</evidence>
<reference evidence="9" key="1">
    <citation type="submission" date="2023-11" db="EMBL/GenBank/DDBJ databases">
        <authorList>
            <person name="De Vega J J."/>
            <person name="De Vega J J."/>
        </authorList>
    </citation>
    <scope>NUCLEOTIDE SEQUENCE</scope>
</reference>
<gene>
    <name evidence="9" type="ORF">MYCIT1_LOCUS35670</name>
</gene>
<keyword evidence="3" id="KW-0413">Isomerase</keyword>
<evidence type="ECO:0000256" key="5">
    <source>
        <dbReference type="PIRSR" id="PIRSR641708-1"/>
    </source>
</evidence>
<evidence type="ECO:0000259" key="8">
    <source>
        <dbReference type="Pfam" id="PF01416"/>
    </source>
</evidence>
<evidence type="ECO:0000256" key="1">
    <source>
        <dbReference type="ARBA" id="ARBA00009375"/>
    </source>
</evidence>
<dbReference type="AlphaFoldDB" id="A0AAD2HWH4"/>
<dbReference type="InterPro" id="IPR020097">
    <property type="entry name" value="PsdUridine_synth_TruA_a/b_dom"/>
</dbReference>
<dbReference type="InterPro" id="IPR020095">
    <property type="entry name" value="PsdUridine_synth_TruA_C"/>
</dbReference>
<organism evidence="9 10">
    <name type="scientific">Mycena citricolor</name>
    <dbReference type="NCBI Taxonomy" id="2018698"/>
    <lineage>
        <taxon>Eukaryota</taxon>
        <taxon>Fungi</taxon>
        <taxon>Dikarya</taxon>
        <taxon>Basidiomycota</taxon>
        <taxon>Agaricomycotina</taxon>
        <taxon>Agaricomycetes</taxon>
        <taxon>Agaricomycetidae</taxon>
        <taxon>Agaricales</taxon>
        <taxon>Marasmiineae</taxon>
        <taxon>Mycenaceae</taxon>
        <taxon>Mycena</taxon>
    </lineage>
</organism>
<feature type="domain" description="Pseudouridine synthase I TruA alpha/beta" evidence="8">
    <location>
        <begin position="321"/>
        <end position="426"/>
    </location>
</feature>
<proteinExistence type="inferred from homology"/>
<dbReference type="CDD" id="cd02568">
    <property type="entry name" value="PseudoU_synth_PUS1_PUS2"/>
    <property type="match status" value="1"/>
</dbReference>
<dbReference type="InterPro" id="IPR001406">
    <property type="entry name" value="PsdUridine_synth_TruA"/>
</dbReference>
<dbReference type="FunFam" id="3.30.70.580:FF:000002">
    <property type="entry name" value="tRNA pseudouridine synthase"/>
    <property type="match status" value="1"/>
</dbReference>
<dbReference type="InterPro" id="IPR020103">
    <property type="entry name" value="PsdUridine_synth_cat_dom_sf"/>
</dbReference>
<dbReference type="EMBL" id="CAVNYO010000466">
    <property type="protein sequence ID" value="CAK5283260.1"/>
    <property type="molecule type" value="Genomic_DNA"/>
</dbReference>
<feature type="binding site" evidence="6">
    <location>
        <position position="245"/>
    </location>
    <ligand>
        <name>substrate</name>
    </ligand>
</feature>
<evidence type="ECO:0000256" key="3">
    <source>
        <dbReference type="ARBA" id="ARBA00023235"/>
    </source>
</evidence>
<evidence type="ECO:0000256" key="7">
    <source>
        <dbReference type="SAM" id="MobiDB-lite"/>
    </source>
</evidence>
<dbReference type="GO" id="GO:0003723">
    <property type="term" value="F:RNA binding"/>
    <property type="evidence" value="ECO:0007669"/>
    <property type="project" value="InterPro"/>
</dbReference>
<evidence type="ECO:0000313" key="10">
    <source>
        <dbReference type="Proteomes" id="UP001295794"/>
    </source>
</evidence>
<dbReference type="PANTHER" id="PTHR11142">
    <property type="entry name" value="PSEUDOURIDYLATE SYNTHASE"/>
    <property type="match status" value="1"/>
</dbReference>
<keyword evidence="2" id="KW-0819">tRNA processing</keyword>
<evidence type="ECO:0000313" key="9">
    <source>
        <dbReference type="EMBL" id="CAK5283260.1"/>
    </source>
</evidence>
<feature type="region of interest" description="Disordered" evidence="7">
    <location>
        <begin position="516"/>
        <end position="560"/>
    </location>
</feature>
<dbReference type="Pfam" id="PF01416">
    <property type="entry name" value="PseudoU_synth_1"/>
    <property type="match status" value="1"/>
</dbReference>
<accession>A0AAD2HWH4</accession>
<feature type="active site" description="Nucleophile" evidence="5">
    <location>
        <position position="186"/>
    </location>
</feature>
<feature type="region of interest" description="Disordered" evidence="7">
    <location>
        <begin position="1"/>
        <end position="121"/>
    </location>
</feature>
<comment type="similarity">
    <text evidence="1">Belongs to the tRNA pseudouridine synthase TruA family.</text>
</comment>
<dbReference type="SUPFAM" id="SSF55120">
    <property type="entry name" value="Pseudouridine synthase"/>
    <property type="match status" value="1"/>
</dbReference>
<dbReference type="PANTHER" id="PTHR11142:SF4">
    <property type="entry name" value="PSEUDOURIDYLATE SYNTHASE 1 HOMOLOG"/>
    <property type="match status" value="1"/>
</dbReference>
<dbReference type="Proteomes" id="UP001295794">
    <property type="component" value="Unassembled WGS sequence"/>
</dbReference>
<name>A0AAD2HWH4_9AGAR</name>
<dbReference type="GO" id="GO:0009982">
    <property type="term" value="F:pseudouridine synthase activity"/>
    <property type="evidence" value="ECO:0007669"/>
    <property type="project" value="InterPro"/>
</dbReference>
<feature type="compositionally biased region" description="Basic and acidic residues" evidence="7">
    <location>
        <begin position="40"/>
        <end position="55"/>
    </location>
</feature>
<dbReference type="GO" id="GO:1990481">
    <property type="term" value="P:mRNA pseudouridine synthesis"/>
    <property type="evidence" value="ECO:0007669"/>
    <property type="project" value="TreeGrafter"/>
</dbReference>
<evidence type="ECO:0000256" key="6">
    <source>
        <dbReference type="PIRSR" id="PIRSR641708-2"/>
    </source>
</evidence>
<feature type="compositionally biased region" description="Basic and acidic residues" evidence="7">
    <location>
        <begin position="551"/>
        <end position="560"/>
    </location>
</feature>
<sequence>MSTSIATDTPAAEPSTGDKRTFPSEAPPSLSPDTEIADAQAREDTPDAKRAKTEQQQEQQEGTSAATPAAPGKKLTGKERRQAKNMQGAGRRKREGKRDYTRPEGSADAAEGDARDKTPRLPKRMTALLLGYCGSGYNGLQIQKDGTGVTTIENTLFDALTRAGAVSQDNANDPTKVGIARAARTDAGVHAAGNVVALKMITEVPGVPDMVTRVNEELPPEIRLWGLVRVQNSFNPRTNCDSRKYTYFFPTYLLIPPKPSSALYRVLTEHTASFNPPIPSPLLGHPFWDAAPADSAAADDMTRKRAWRVGKEQMEQLRAGARKYLATHNFHNFTVDGAFNDRSNMRVMKAIDIADPVVYGETEWISVLFHGQSFMMHQIRKMISALVLSVRTGTPADVIDELYGPRDIFIPKMPALGLLLEEPLFDSYNQRLDKFNEKHSPGDPDYRLPIDFEPFHAQIAAFKQKYIYDNMRMVEDRDGLYDAWIRNVDDYAGNDLLYLNPKGVIPSAAVVRDRRDRHRKGGFKEKRLFDATSFPTGGKESGAVDDEDVEAESKTAEMEG</sequence>
<dbReference type="GO" id="GO:0005634">
    <property type="term" value="C:nucleus"/>
    <property type="evidence" value="ECO:0007669"/>
    <property type="project" value="TreeGrafter"/>
</dbReference>
<dbReference type="Gene3D" id="3.30.70.660">
    <property type="entry name" value="Pseudouridine synthase I, catalytic domain, C-terminal subdomain"/>
    <property type="match status" value="1"/>
</dbReference>
<comment type="catalytic activity">
    <reaction evidence="4">
        <text>a uridine in tRNA = a pseudouridine in tRNA</text>
        <dbReference type="Rhea" id="RHEA:54572"/>
        <dbReference type="Rhea" id="RHEA-COMP:13339"/>
        <dbReference type="Rhea" id="RHEA-COMP:13934"/>
        <dbReference type="ChEBI" id="CHEBI:65314"/>
        <dbReference type="ChEBI" id="CHEBI:65315"/>
    </reaction>
</comment>
<dbReference type="InterPro" id="IPR041708">
    <property type="entry name" value="PUS1/PUS2-like"/>
</dbReference>